<dbReference type="Proteomes" id="UP000057737">
    <property type="component" value="Unassembled WGS sequence"/>
</dbReference>
<keyword evidence="2" id="KW-1185">Reference proteome</keyword>
<dbReference type="EMBL" id="LNCU01000072">
    <property type="protein sequence ID" value="KWV54277.1"/>
    <property type="molecule type" value="Genomic_DNA"/>
</dbReference>
<reference evidence="1 2" key="1">
    <citation type="submission" date="2015-11" db="EMBL/GenBank/DDBJ databases">
        <title>Draft Genome Sequence of the Strain BR 10303 (Bradyrhizobium sp.) isolated from nodules of Centrolobium paraense.</title>
        <authorList>
            <person name="Zelli J.E."/>
            <person name="Simoes-Araujo J.L."/>
            <person name="Barauna A.C."/>
            <person name="Silva K."/>
        </authorList>
    </citation>
    <scope>NUCLEOTIDE SEQUENCE [LARGE SCALE GENOMIC DNA]</scope>
    <source>
        <strain evidence="1 2">BR 10303</strain>
    </source>
</reference>
<evidence type="ECO:0000313" key="2">
    <source>
        <dbReference type="Proteomes" id="UP000057737"/>
    </source>
</evidence>
<organism evidence="1 2">
    <name type="scientific">Bradyrhizobium macuxiense</name>
    <dbReference type="NCBI Taxonomy" id="1755647"/>
    <lineage>
        <taxon>Bacteria</taxon>
        <taxon>Pseudomonadati</taxon>
        <taxon>Pseudomonadota</taxon>
        <taxon>Alphaproteobacteria</taxon>
        <taxon>Hyphomicrobiales</taxon>
        <taxon>Nitrobacteraceae</taxon>
        <taxon>Bradyrhizobium</taxon>
    </lineage>
</organism>
<comment type="caution">
    <text evidence="1">The sequence shown here is derived from an EMBL/GenBank/DDBJ whole genome shotgun (WGS) entry which is preliminary data.</text>
</comment>
<gene>
    <name evidence="1" type="ORF">AS156_00660</name>
</gene>
<accession>A0A125Q8H9</accession>
<proteinExistence type="predicted"/>
<name>A0A125Q8H9_9BRAD</name>
<protein>
    <submittedName>
        <fullName evidence="1">Uncharacterized protein</fullName>
    </submittedName>
</protein>
<evidence type="ECO:0000313" key="1">
    <source>
        <dbReference type="EMBL" id="KWV54277.1"/>
    </source>
</evidence>
<dbReference type="AlphaFoldDB" id="A0A125Q8H9"/>
<sequence>MSLRCQLFAFGFARLRTFDRRQMDLFPLAVGRLDCSDTRGGEFSHMDKPRVFRHERMSVVACLRGKHGVDRQLAQYQWLMRAS</sequence>